<dbReference type="InterPro" id="IPR000182">
    <property type="entry name" value="GNAT_dom"/>
</dbReference>
<dbReference type="Proteomes" id="UP001595803">
    <property type="component" value="Unassembled WGS sequence"/>
</dbReference>
<dbReference type="Pfam" id="PF00583">
    <property type="entry name" value="Acetyltransf_1"/>
    <property type="match status" value="1"/>
</dbReference>
<keyword evidence="2" id="KW-0012">Acyltransferase</keyword>
<dbReference type="RefSeq" id="WP_322474302.1">
    <property type="nucleotide sequence ID" value="NZ_JBHRZG010000006.1"/>
</dbReference>
<dbReference type="Gene3D" id="3.40.630.30">
    <property type="match status" value="1"/>
</dbReference>
<proteinExistence type="predicted"/>
<dbReference type="EC" id="2.3.1.-" evidence="2"/>
<reference evidence="3" key="1">
    <citation type="journal article" date="2019" name="Int. J. Syst. Evol. Microbiol.">
        <title>The Global Catalogue of Microorganisms (GCM) 10K type strain sequencing project: providing services to taxonomists for standard genome sequencing and annotation.</title>
        <authorList>
            <consortium name="The Broad Institute Genomics Platform"/>
            <consortium name="The Broad Institute Genome Sequencing Center for Infectious Disease"/>
            <person name="Wu L."/>
            <person name="Ma J."/>
        </authorList>
    </citation>
    <scope>NUCLEOTIDE SEQUENCE [LARGE SCALE GENOMIC DNA]</scope>
    <source>
        <strain evidence="3">CCTCC AB 2017081</strain>
    </source>
</reference>
<protein>
    <submittedName>
        <fullName evidence="2">GNAT family N-acetyltransferase</fullName>
        <ecNumber evidence="2">2.3.1.-</ecNumber>
    </submittedName>
</protein>
<comment type="caution">
    <text evidence="2">The sequence shown here is derived from an EMBL/GenBank/DDBJ whole genome shotgun (WGS) entry which is preliminary data.</text>
</comment>
<evidence type="ECO:0000313" key="3">
    <source>
        <dbReference type="Proteomes" id="UP001595803"/>
    </source>
</evidence>
<dbReference type="EMBL" id="JBHRZG010000006">
    <property type="protein sequence ID" value="MFC3832265.1"/>
    <property type="molecule type" value="Genomic_DNA"/>
</dbReference>
<dbReference type="InterPro" id="IPR016181">
    <property type="entry name" value="Acyl_CoA_acyltransferase"/>
</dbReference>
<dbReference type="PROSITE" id="PS51186">
    <property type="entry name" value="GNAT"/>
    <property type="match status" value="1"/>
</dbReference>
<keyword evidence="3" id="KW-1185">Reference proteome</keyword>
<feature type="domain" description="N-acetyltransferase" evidence="1">
    <location>
        <begin position="108"/>
        <end position="241"/>
    </location>
</feature>
<keyword evidence="2" id="KW-0808">Transferase</keyword>
<organism evidence="2 3">
    <name type="scientific">Deinococcus rufus</name>
    <dbReference type="NCBI Taxonomy" id="2136097"/>
    <lineage>
        <taxon>Bacteria</taxon>
        <taxon>Thermotogati</taxon>
        <taxon>Deinococcota</taxon>
        <taxon>Deinococci</taxon>
        <taxon>Deinococcales</taxon>
        <taxon>Deinococcaceae</taxon>
        <taxon>Deinococcus</taxon>
    </lineage>
</organism>
<accession>A0ABV7Z5I8</accession>
<dbReference type="SUPFAM" id="SSF55729">
    <property type="entry name" value="Acyl-CoA N-acyltransferases (Nat)"/>
    <property type="match status" value="1"/>
</dbReference>
<name>A0ABV7Z5I8_9DEIO</name>
<evidence type="ECO:0000313" key="2">
    <source>
        <dbReference type="EMBL" id="MFC3832265.1"/>
    </source>
</evidence>
<dbReference type="GO" id="GO:0016746">
    <property type="term" value="F:acyltransferase activity"/>
    <property type="evidence" value="ECO:0007669"/>
    <property type="project" value="UniProtKB-KW"/>
</dbReference>
<sequence length="241" mass="25008">MEPWQRIAHAEAQAHAGFGTSERFGPLVAAFVAPGLPLNTAWHDGTRVPDTAELAAFEAFSAAHAVPATLHVLSPAVPGLLPLLRERAYALEYVLHLYTHTLQTLPPVTLPVQEEPDADAWAAVSAQGFGPGSEDIMRVVAHAPGTRRFVARPGGVPAGSGALGVNGAVGALYGMSTLPDARNRGVQAALIAARLHAAQAAGATVATVFTTPGTGSERNVVRAGFTLGGMRLTFTRSISTR</sequence>
<evidence type="ECO:0000259" key="1">
    <source>
        <dbReference type="PROSITE" id="PS51186"/>
    </source>
</evidence>
<gene>
    <name evidence="2" type="ORF">ACFOSB_05290</name>
</gene>